<organism evidence="2 3">
    <name type="scientific">Burkholderia ubonensis</name>
    <dbReference type="NCBI Taxonomy" id="101571"/>
    <lineage>
        <taxon>Bacteria</taxon>
        <taxon>Pseudomonadati</taxon>
        <taxon>Pseudomonadota</taxon>
        <taxon>Betaproteobacteria</taxon>
        <taxon>Burkholderiales</taxon>
        <taxon>Burkholderiaceae</taxon>
        <taxon>Burkholderia</taxon>
        <taxon>Burkholderia cepacia complex</taxon>
    </lineage>
</organism>
<protein>
    <submittedName>
        <fullName evidence="2">Uncharacterized protein</fullName>
    </submittedName>
</protein>
<feature type="region of interest" description="Disordered" evidence="1">
    <location>
        <begin position="1"/>
        <end position="39"/>
    </location>
</feature>
<dbReference type="AlphaFoldDB" id="A0AAW3NKK5"/>
<accession>A0AAW3NKK5</accession>
<sequence length="65" mass="6961">MKRGPETACNRRRARCPRDIEEPPLPNGSGHPPPFDAPCAERIRRRLGDAGGLAGGMTMHAAGRA</sequence>
<evidence type="ECO:0000256" key="1">
    <source>
        <dbReference type="SAM" id="MobiDB-lite"/>
    </source>
</evidence>
<evidence type="ECO:0000313" key="2">
    <source>
        <dbReference type="EMBL" id="KVT62628.1"/>
    </source>
</evidence>
<dbReference type="RefSeq" id="WP_059925369.1">
    <property type="nucleotide sequence ID" value="NZ_LPDO01000007.1"/>
</dbReference>
<comment type="caution">
    <text evidence="2">The sequence shown here is derived from an EMBL/GenBank/DDBJ whole genome shotgun (WGS) entry which is preliminary data.</text>
</comment>
<proteinExistence type="predicted"/>
<evidence type="ECO:0000313" key="3">
    <source>
        <dbReference type="Proteomes" id="UP000056732"/>
    </source>
</evidence>
<dbReference type="EMBL" id="LPDO01000007">
    <property type="protein sequence ID" value="KVT62628.1"/>
    <property type="molecule type" value="Genomic_DNA"/>
</dbReference>
<reference evidence="2 3" key="1">
    <citation type="submission" date="2015-11" db="EMBL/GenBank/DDBJ databases">
        <title>Expanding the genomic diversity of Burkholderia species for the development of highly accurate diagnostics.</title>
        <authorList>
            <person name="Sahl J."/>
            <person name="Keim P."/>
            <person name="Wagner D."/>
        </authorList>
    </citation>
    <scope>NUCLEOTIDE SEQUENCE [LARGE SCALE GENOMIC DNA]</scope>
    <source>
        <strain evidence="2 3">MSMB1137WGS</strain>
    </source>
</reference>
<gene>
    <name evidence="2" type="ORF">WK53_23305</name>
</gene>
<name>A0AAW3NKK5_9BURK</name>
<feature type="compositionally biased region" description="Pro residues" evidence="1">
    <location>
        <begin position="23"/>
        <end position="36"/>
    </location>
</feature>
<dbReference type="Proteomes" id="UP000056732">
    <property type="component" value="Unassembled WGS sequence"/>
</dbReference>